<keyword evidence="2" id="KW-0808">Transferase</keyword>
<organism evidence="8 9">
    <name type="scientific">Nonomuraea indica</name>
    <dbReference type="NCBI Taxonomy" id="1581193"/>
    <lineage>
        <taxon>Bacteria</taxon>
        <taxon>Bacillati</taxon>
        <taxon>Actinomycetota</taxon>
        <taxon>Actinomycetes</taxon>
        <taxon>Streptosporangiales</taxon>
        <taxon>Streptosporangiaceae</taxon>
        <taxon>Nonomuraea</taxon>
    </lineage>
</organism>
<dbReference type="PANTHER" id="PTHR46969">
    <property type="entry name" value="BIFUNCTIONAL PROTEIN HLDE"/>
    <property type="match status" value="1"/>
</dbReference>
<keyword evidence="5" id="KW-0119">Carbohydrate metabolism</keyword>
<evidence type="ECO:0000259" key="7">
    <source>
        <dbReference type="Pfam" id="PF01467"/>
    </source>
</evidence>
<dbReference type="Pfam" id="PF00294">
    <property type="entry name" value="PfkB"/>
    <property type="match status" value="1"/>
</dbReference>
<evidence type="ECO:0000256" key="2">
    <source>
        <dbReference type="ARBA" id="ARBA00022679"/>
    </source>
</evidence>
<dbReference type="Gene3D" id="3.40.1190.20">
    <property type="match status" value="1"/>
</dbReference>
<feature type="domain" description="Cytidyltransferase-like" evidence="7">
    <location>
        <begin position="317"/>
        <end position="407"/>
    </location>
</feature>
<gene>
    <name evidence="8" type="ORF">ACIBP5_21445</name>
</gene>
<comment type="caution">
    <text evidence="8">The sequence shown here is derived from an EMBL/GenBank/DDBJ whole genome shotgun (WGS) entry which is preliminary data.</text>
</comment>
<dbReference type="RefSeq" id="WP_397022494.1">
    <property type="nucleotide sequence ID" value="NZ_JBITMB010000005.1"/>
</dbReference>
<protein>
    <submittedName>
        <fullName evidence="8">PfkB family carbohydrate kinase</fullName>
    </submittedName>
</protein>
<reference evidence="8 9" key="1">
    <citation type="submission" date="2024-10" db="EMBL/GenBank/DDBJ databases">
        <title>The Natural Products Discovery Center: Release of the First 8490 Sequenced Strains for Exploring Actinobacteria Biosynthetic Diversity.</title>
        <authorList>
            <person name="Kalkreuter E."/>
            <person name="Kautsar S.A."/>
            <person name="Yang D."/>
            <person name="Bader C.D."/>
            <person name="Teijaro C.N."/>
            <person name="Fluegel L."/>
            <person name="Davis C.M."/>
            <person name="Simpson J.R."/>
            <person name="Lauterbach L."/>
            <person name="Steele A.D."/>
            <person name="Gui C."/>
            <person name="Meng S."/>
            <person name="Li G."/>
            <person name="Viehrig K."/>
            <person name="Ye F."/>
            <person name="Su P."/>
            <person name="Kiefer A.F."/>
            <person name="Nichols A."/>
            <person name="Cepeda A.J."/>
            <person name="Yan W."/>
            <person name="Fan B."/>
            <person name="Jiang Y."/>
            <person name="Adhikari A."/>
            <person name="Zheng C.-J."/>
            <person name="Schuster L."/>
            <person name="Cowan T.M."/>
            <person name="Smanski M.J."/>
            <person name="Chevrette M.G."/>
            <person name="De Carvalho L.P.S."/>
            <person name="Shen B."/>
        </authorList>
    </citation>
    <scope>NUCLEOTIDE SEQUENCE [LARGE SCALE GENOMIC DNA]</scope>
    <source>
        <strain evidence="8 9">NPDC049503</strain>
    </source>
</reference>
<keyword evidence="4" id="KW-0511">Multifunctional enzyme</keyword>
<dbReference type="PROSITE" id="PS00584">
    <property type="entry name" value="PFKB_KINASES_2"/>
    <property type="match status" value="1"/>
</dbReference>
<proteinExistence type="predicted"/>
<dbReference type="InterPro" id="IPR029056">
    <property type="entry name" value="Ribokinase-like"/>
</dbReference>
<dbReference type="SUPFAM" id="SSF53613">
    <property type="entry name" value="Ribokinase-like"/>
    <property type="match status" value="1"/>
</dbReference>
<comment type="pathway">
    <text evidence="1">Bacterial outer membrane biogenesis; LPS core biosynthesis.</text>
</comment>
<dbReference type="EMBL" id="JBITMB010000005">
    <property type="protein sequence ID" value="MFI7442541.1"/>
    <property type="molecule type" value="Genomic_DNA"/>
</dbReference>
<dbReference type="PANTHER" id="PTHR46969:SF1">
    <property type="entry name" value="BIFUNCTIONAL PROTEIN HLDE"/>
    <property type="match status" value="1"/>
</dbReference>
<dbReference type="Gene3D" id="3.40.50.620">
    <property type="entry name" value="HUPs"/>
    <property type="match status" value="1"/>
</dbReference>
<evidence type="ECO:0000256" key="5">
    <source>
        <dbReference type="ARBA" id="ARBA00023277"/>
    </source>
</evidence>
<evidence type="ECO:0000256" key="3">
    <source>
        <dbReference type="ARBA" id="ARBA00022777"/>
    </source>
</evidence>
<dbReference type="InterPro" id="IPR011611">
    <property type="entry name" value="PfkB_dom"/>
</dbReference>
<keyword evidence="3 8" id="KW-0418">Kinase</keyword>
<dbReference type="InterPro" id="IPR004821">
    <property type="entry name" value="Cyt_trans-like"/>
</dbReference>
<dbReference type="Pfam" id="PF01467">
    <property type="entry name" value="CTP_transf_like"/>
    <property type="match status" value="1"/>
</dbReference>
<evidence type="ECO:0000256" key="1">
    <source>
        <dbReference type="ARBA" id="ARBA00004713"/>
    </source>
</evidence>
<evidence type="ECO:0000259" key="6">
    <source>
        <dbReference type="Pfam" id="PF00294"/>
    </source>
</evidence>
<evidence type="ECO:0000256" key="4">
    <source>
        <dbReference type="ARBA" id="ARBA00023268"/>
    </source>
</evidence>
<sequence>MTGPLVVIGDTLLDVDVEGGSERLCPDAPVPVVDVEAERARPGGAGLAALLAARDGAEVVLVTALGDDPAGQRLCGLLAGEVDLARLPLRGGTVRKTRVRARGQTLVRIDAGDGRAGYAPGAEAAAAIRRAGAVLVSDYGRGVARVARELLRGVRVPVVWDPHPRGEEPVPGCALLTPSEAEARRLCDGPYESADQAARRLLRSLRAHAVAVTLGVRGATLAREGGALTHVPAPVSASGQDVCGAGDRFAGAAALALRDGADVEEAVTVGVGEASRFVERGGAAAVRIAEQELGDRPRTALEVAELTRARGGRLIATGGCFDLLHAGHVSLLRRARALGDALVVCVNSDDSVRRLKGPTRPIVDVRDRVEVLRALACVDAVLVFDEDTPAAAIESLRPDVWVKGGDYEGGVLPESEVLDRLGAETVVLSSLPGRSTTNLIREIR</sequence>
<dbReference type="GO" id="GO:0016301">
    <property type="term" value="F:kinase activity"/>
    <property type="evidence" value="ECO:0007669"/>
    <property type="project" value="UniProtKB-KW"/>
</dbReference>
<name>A0ABW8A967_9ACTN</name>
<dbReference type="SUPFAM" id="SSF52374">
    <property type="entry name" value="Nucleotidylyl transferase"/>
    <property type="match status" value="1"/>
</dbReference>
<dbReference type="InterPro" id="IPR014729">
    <property type="entry name" value="Rossmann-like_a/b/a_fold"/>
</dbReference>
<dbReference type="InterPro" id="IPR002173">
    <property type="entry name" value="Carboh/pur_kinase_PfkB_CS"/>
</dbReference>
<dbReference type="NCBIfam" id="TIGR00125">
    <property type="entry name" value="cyt_tran_rel"/>
    <property type="match status" value="1"/>
</dbReference>
<evidence type="ECO:0000313" key="8">
    <source>
        <dbReference type="EMBL" id="MFI7442541.1"/>
    </source>
</evidence>
<dbReference type="Proteomes" id="UP001612928">
    <property type="component" value="Unassembled WGS sequence"/>
</dbReference>
<feature type="domain" description="Carbohydrate kinase PfkB" evidence="6">
    <location>
        <begin position="5"/>
        <end position="285"/>
    </location>
</feature>
<keyword evidence="9" id="KW-1185">Reference proteome</keyword>
<accession>A0ABW8A967</accession>
<evidence type="ECO:0000313" key="9">
    <source>
        <dbReference type="Proteomes" id="UP001612928"/>
    </source>
</evidence>